<organism evidence="1 2">
    <name type="scientific">Microthlaspi erraticum</name>
    <dbReference type="NCBI Taxonomy" id="1685480"/>
    <lineage>
        <taxon>Eukaryota</taxon>
        <taxon>Viridiplantae</taxon>
        <taxon>Streptophyta</taxon>
        <taxon>Embryophyta</taxon>
        <taxon>Tracheophyta</taxon>
        <taxon>Spermatophyta</taxon>
        <taxon>Magnoliopsida</taxon>
        <taxon>eudicotyledons</taxon>
        <taxon>Gunneridae</taxon>
        <taxon>Pentapetalae</taxon>
        <taxon>rosids</taxon>
        <taxon>malvids</taxon>
        <taxon>Brassicales</taxon>
        <taxon>Brassicaceae</taxon>
        <taxon>Coluteocarpeae</taxon>
        <taxon>Microthlaspi</taxon>
    </lineage>
</organism>
<dbReference type="EMBL" id="CACVBM020001718">
    <property type="protein sequence ID" value="CAA7058240.1"/>
    <property type="molecule type" value="Genomic_DNA"/>
</dbReference>
<evidence type="ECO:0000313" key="1">
    <source>
        <dbReference type="EMBL" id="CAA7058240.1"/>
    </source>
</evidence>
<dbReference type="Proteomes" id="UP000467841">
    <property type="component" value="Unassembled WGS sequence"/>
</dbReference>
<reference evidence="1" key="1">
    <citation type="submission" date="2020-01" db="EMBL/GenBank/DDBJ databases">
        <authorList>
            <person name="Mishra B."/>
        </authorList>
    </citation>
    <scope>NUCLEOTIDE SEQUENCE [LARGE SCALE GENOMIC DNA]</scope>
</reference>
<protein>
    <submittedName>
        <fullName evidence="1">Uncharacterized protein</fullName>
    </submittedName>
</protein>
<keyword evidence="2" id="KW-1185">Reference proteome</keyword>
<sequence length="84" mass="9469">MSIAGLCQIFSLKEPERNYALAFCRKNLEILKQCLAVLGVDEMIGKQQKKNSSEGGRCKTISTEERSYQEKNDYGCILVCTKSE</sequence>
<proteinExistence type="predicted"/>
<gene>
    <name evidence="1" type="ORF">MERR_LOCUS45476</name>
</gene>
<comment type="caution">
    <text evidence="1">The sequence shown here is derived from an EMBL/GenBank/DDBJ whole genome shotgun (WGS) entry which is preliminary data.</text>
</comment>
<accession>A0A6D2L173</accession>
<dbReference type="AlphaFoldDB" id="A0A6D2L173"/>
<name>A0A6D2L173_9BRAS</name>
<evidence type="ECO:0000313" key="2">
    <source>
        <dbReference type="Proteomes" id="UP000467841"/>
    </source>
</evidence>